<comment type="caution">
    <text evidence="4">The sequence shown here is derived from an EMBL/GenBank/DDBJ whole genome shotgun (WGS) entry which is preliminary data.</text>
</comment>
<dbReference type="InterPro" id="IPR027417">
    <property type="entry name" value="P-loop_NTPase"/>
</dbReference>
<evidence type="ECO:0000313" key="5">
    <source>
        <dbReference type="Proteomes" id="UP000231214"/>
    </source>
</evidence>
<protein>
    <submittedName>
        <fullName evidence="4">Uncharacterized protein</fullName>
    </submittedName>
</protein>
<organism evidence="4 5">
    <name type="scientific">Candidatus Shapirobacteria bacterium CG09_land_8_20_14_0_10_49_15</name>
    <dbReference type="NCBI Taxonomy" id="1974482"/>
    <lineage>
        <taxon>Bacteria</taxon>
        <taxon>Candidatus Shapironibacteriota</taxon>
    </lineage>
</organism>
<evidence type="ECO:0000256" key="1">
    <source>
        <dbReference type="SAM" id="MobiDB-lite"/>
    </source>
</evidence>
<dbReference type="InterPro" id="IPR002789">
    <property type="entry name" value="HerA_central"/>
</dbReference>
<feature type="domain" description="Helicase HerA central" evidence="2">
    <location>
        <begin position="1"/>
        <end position="207"/>
    </location>
</feature>
<dbReference type="PANTHER" id="PTHR42957">
    <property type="entry name" value="HELICASE MJ1565-RELATED"/>
    <property type="match status" value="1"/>
</dbReference>
<evidence type="ECO:0000313" key="4">
    <source>
        <dbReference type="EMBL" id="PIU02460.1"/>
    </source>
</evidence>
<feature type="non-terminal residue" evidence="4">
    <location>
        <position position="1"/>
    </location>
</feature>
<dbReference type="AlphaFoldDB" id="A0A2M6XBL3"/>
<evidence type="ECO:0000259" key="3">
    <source>
        <dbReference type="Pfam" id="PF12696"/>
    </source>
</evidence>
<dbReference type="InterPro" id="IPR032689">
    <property type="entry name" value="TraG-D_C"/>
</dbReference>
<dbReference type="SUPFAM" id="SSF52540">
    <property type="entry name" value="P-loop containing nucleoside triphosphate hydrolases"/>
    <property type="match status" value="1"/>
</dbReference>
<accession>A0A2M6XBL3</accession>
<dbReference type="InterPro" id="IPR008571">
    <property type="entry name" value="HerA-like"/>
</dbReference>
<proteinExistence type="predicted"/>
<name>A0A2M6XBL3_9BACT</name>
<sequence length="401" mass="45277">GKTGTGKSTLIANMVIDDLKKGKGLAVIDPHGDLCEILLDYIPAHRINEVAYLDPADREHPFSLNVFETANSSQAELVASGIVSIFYKLYSYSWGPRLEHILRNTVLTLAQIPDATLVDVVKILTNKNFRNKIVQNLRDETAYNFWNGEFAKMPDRLREEAIAPILNKVGQFVSSPLIRRVISRPKSTVNLEKIMNEGKILLINLSQGRLGEDNAALLGAMVITKIQLAAMNRVNIPEEQRRDFYLYVDEFQNFATDSFIKILSEARKYRLNLCLANQYMAQISEEVQKAVLGNAGTLISFLIGAADAQILEKEFGGIFTANDLVGISNFQVIIKLMIDNLTSRPFFAYTLPLPESKNQNRGKVIRTSREQYAYTPIPEKEFIPPQQQNNFPPRPQQKRPY</sequence>
<dbReference type="Proteomes" id="UP000231214">
    <property type="component" value="Unassembled WGS sequence"/>
</dbReference>
<feature type="region of interest" description="Disordered" evidence="1">
    <location>
        <begin position="376"/>
        <end position="401"/>
    </location>
</feature>
<evidence type="ECO:0000259" key="2">
    <source>
        <dbReference type="Pfam" id="PF01935"/>
    </source>
</evidence>
<dbReference type="EMBL" id="PEZK01000002">
    <property type="protein sequence ID" value="PIU02460.1"/>
    <property type="molecule type" value="Genomic_DNA"/>
</dbReference>
<gene>
    <name evidence="4" type="ORF">COT66_00075</name>
</gene>
<dbReference type="Gene3D" id="3.40.50.300">
    <property type="entry name" value="P-loop containing nucleotide triphosphate hydrolases"/>
    <property type="match status" value="2"/>
</dbReference>
<reference evidence="5" key="1">
    <citation type="submission" date="2017-09" db="EMBL/GenBank/DDBJ databases">
        <title>Depth-based differentiation of microbial function through sediment-hosted aquifers and enrichment of novel symbionts in the deep terrestrial subsurface.</title>
        <authorList>
            <person name="Probst A.J."/>
            <person name="Ladd B."/>
            <person name="Jarett J.K."/>
            <person name="Geller-Mcgrath D.E."/>
            <person name="Sieber C.M.K."/>
            <person name="Emerson J.B."/>
            <person name="Anantharaman K."/>
            <person name="Thomas B.C."/>
            <person name="Malmstrom R."/>
            <person name="Stieglmeier M."/>
            <person name="Klingl A."/>
            <person name="Woyke T."/>
            <person name="Ryan C.M."/>
            <person name="Banfield J.F."/>
        </authorList>
    </citation>
    <scope>NUCLEOTIDE SEQUENCE [LARGE SCALE GENOMIC DNA]</scope>
</reference>
<feature type="domain" description="TraD/TraG TraM recognition site" evidence="3">
    <location>
        <begin position="244"/>
        <end position="309"/>
    </location>
</feature>
<dbReference type="Pfam" id="PF12696">
    <property type="entry name" value="TraG-D_C"/>
    <property type="match status" value="1"/>
</dbReference>
<dbReference type="Pfam" id="PF01935">
    <property type="entry name" value="DUF87"/>
    <property type="match status" value="1"/>
</dbReference>
<dbReference type="PANTHER" id="PTHR42957:SF1">
    <property type="entry name" value="HELICASE MJ1565-RELATED"/>
    <property type="match status" value="1"/>
</dbReference>